<evidence type="ECO:0000256" key="5">
    <source>
        <dbReference type="ARBA" id="ARBA00029447"/>
    </source>
</evidence>
<comment type="caution">
    <text evidence="12">The sequence shown here is derived from an EMBL/GenBank/DDBJ whole genome shotgun (WGS) entry which is preliminary data.</text>
</comment>
<dbReference type="Proteomes" id="UP000078225">
    <property type="component" value="Unassembled WGS sequence"/>
</dbReference>
<dbReference type="InterPro" id="IPR004089">
    <property type="entry name" value="MCPsignal_dom"/>
</dbReference>
<dbReference type="Pfam" id="PF00015">
    <property type="entry name" value="MCPsignal"/>
    <property type="match status" value="1"/>
</dbReference>
<dbReference type="InterPro" id="IPR003660">
    <property type="entry name" value="HAMP_dom"/>
</dbReference>
<evidence type="ECO:0000256" key="2">
    <source>
        <dbReference type="ARBA" id="ARBA00022481"/>
    </source>
</evidence>
<keyword evidence="2" id="KW-0488">Methylation</keyword>
<evidence type="ECO:0000256" key="8">
    <source>
        <dbReference type="SAM" id="MobiDB-lite"/>
    </source>
</evidence>
<keyword evidence="4 6" id="KW-0807">Transducer</keyword>
<dbReference type="SUPFAM" id="SSF58104">
    <property type="entry name" value="Methyl-accepting chemotaxis protein (MCP) signaling domain"/>
    <property type="match status" value="1"/>
</dbReference>
<protein>
    <submittedName>
        <fullName evidence="12">Chemotaxis protein</fullName>
    </submittedName>
</protein>
<evidence type="ECO:0000313" key="12">
    <source>
        <dbReference type="EMBL" id="OAT75334.1"/>
    </source>
</evidence>
<evidence type="ECO:0000313" key="13">
    <source>
        <dbReference type="Proteomes" id="UP000078225"/>
    </source>
</evidence>
<evidence type="ECO:0000256" key="7">
    <source>
        <dbReference type="SAM" id="Coils"/>
    </source>
</evidence>
<comment type="similarity">
    <text evidence="5">Belongs to the methyl-accepting chemotaxis (MCP) protein family.</text>
</comment>
<keyword evidence="3" id="KW-0145">Chemotaxis</keyword>
<dbReference type="EMBL" id="LYRP01000048">
    <property type="protein sequence ID" value="OAT75334.1"/>
    <property type="molecule type" value="Genomic_DNA"/>
</dbReference>
<dbReference type="Pfam" id="PF00672">
    <property type="entry name" value="HAMP"/>
    <property type="match status" value="1"/>
</dbReference>
<gene>
    <name evidence="12" type="ORF">A9B99_15840</name>
</gene>
<keyword evidence="9" id="KW-0812">Transmembrane</keyword>
<name>A0A1B7KZ38_9ENTR</name>
<dbReference type="InterPro" id="IPR051310">
    <property type="entry name" value="MCP_chemotaxis"/>
</dbReference>
<keyword evidence="9" id="KW-1133">Transmembrane helix</keyword>
<dbReference type="PANTHER" id="PTHR43531:SF14">
    <property type="entry name" value="METHYL-ACCEPTING CHEMOTAXIS PROTEIN I-RELATED"/>
    <property type="match status" value="1"/>
</dbReference>
<dbReference type="RefSeq" id="WP_064600940.1">
    <property type="nucleotide sequence ID" value="NZ_CP134782.1"/>
</dbReference>
<dbReference type="PANTHER" id="PTHR43531">
    <property type="entry name" value="PROTEIN ICFG"/>
    <property type="match status" value="1"/>
</dbReference>
<accession>A0A1B7KZ38</accession>
<organism evidence="12 13">
    <name type="scientific">Mangrovibacter phragmitis</name>
    <dbReference type="NCBI Taxonomy" id="1691903"/>
    <lineage>
        <taxon>Bacteria</taxon>
        <taxon>Pseudomonadati</taxon>
        <taxon>Pseudomonadota</taxon>
        <taxon>Gammaproteobacteria</taxon>
        <taxon>Enterobacterales</taxon>
        <taxon>Enterobacteriaceae</taxon>
        <taxon>Mangrovibacter</taxon>
    </lineage>
</organism>
<dbReference type="PROSITE" id="PS50885">
    <property type="entry name" value="HAMP"/>
    <property type="match status" value="1"/>
</dbReference>
<evidence type="ECO:0000256" key="6">
    <source>
        <dbReference type="PROSITE-ProRule" id="PRU00284"/>
    </source>
</evidence>
<dbReference type="SMART" id="SM00304">
    <property type="entry name" value="HAMP"/>
    <property type="match status" value="1"/>
</dbReference>
<dbReference type="SMART" id="SM00283">
    <property type="entry name" value="MA"/>
    <property type="match status" value="1"/>
</dbReference>
<dbReference type="GO" id="GO:0004888">
    <property type="term" value="F:transmembrane signaling receptor activity"/>
    <property type="evidence" value="ECO:0007669"/>
    <property type="project" value="TreeGrafter"/>
</dbReference>
<dbReference type="STRING" id="1691903.A9B99_15840"/>
<comment type="subcellular location">
    <subcellularLocation>
        <location evidence="1">Cell inner membrane</location>
        <topology evidence="1">Multi-pass membrane protein</topology>
    </subcellularLocation>
</comment>
<dbReference type="FunFam" id="1.10.287.950:FF:000001">
    <property type="entry name" value="Methyl-accepting chemotaxis sensory transducer"/>
    <property type="match status" value="1"/>
</dbReference>
<evidence type="ECO:0000259" key="10">
    <source>
        <dbReference type="PROSITE" id="PS50111"/>
    </source>
</evidence>
<feature type="domain" description="HAMP" evidence="11">
    <location>
        <begin position="210"/>
        <end position="262"/>
    </location>
</feature>
<dbReference type="PROSITE" id="PS50111">
    <property type="entry name" value="CHEMOTAXIS_TRANSDUC_2"/>
    <property type="match status" value="1"/>
</dbReference>
<feature type="domain" description="Methyl-accepting transducer" evidence="10">
    <location>
        <begin position="267"/>
        <end position="496"/>
    </location>
</feature>
<evidence type="ECO:0000256" key="3">
    <source>
        <dbReference type="ARBA" id="ARBA00022500"/>
    </source>
</evidence>
<dbReference type="AlphaFoldDB" id="A0A1B7KZ38"/>
<feature type="transmembrane region" description="Helical" evidence="9">
    <location>
        <begin position="190"/>
        <end position="209"/>
    </location>
</feature>
<dbReference type="GO" id="GO:0006935">
    <property type="term" value="P:chemotaxis"/>
    <property type="evidence" value="ECO:0007669"/>
    <property type="project" value="UniProtKB-KW"/>
</dbReference>
<feature type="region of interest" description="Disordered" evidence="8">
    <location>
        <begin position="278"/>
        <end position="300"/>
    </location>
</feature>
<dbReference type="CDD" id="cd11386">
    <property type="entry name" value="MCP_signal"/>
    <property type="match status" value="1"/>
</dbReference>
<dbReference type="GO" id="GO:0007165">
    <property type="term" value="P:signal transduction"/>
    <property type="evidence" value="ECO:0007669"/>
    <property type="project" value="UniProtKB-KW"/>
</dbReference>
<keyword evidence="7" id="KW-0175">Coiled coil</keyword>
<evidence type="ECO:0000256" key="4">
    <source>
        <dbReference type="ARBA" id="ARBA00023224"/>
    </source>
</evidence>
<sequence length="532" mass="57893">MKMTVRARLIGIIGFLCILLVITSVWGIFGLHNAEQRAESTYRTELLPLQYSSRLYRMVQNQSSTLFEALRYWTSASEVETRLAVIQDDSAKIAAARKAWAGLDTHKDMSGLRDSFFQDLDSYQQALSEAGSLLKQGNPSAALVVIETRLRVHSLAMAKNIDSLDAQMRALAEKTYQQSNSAYLLARNSLIVMLVVGLLAGIIAGWLLIRSLHQTLSRARNLAESIANGELNHRVTASTHDELGELMQSLATMDVRLSDIVQDVSSSADILRDAARQMAQGNDDLSERTHSQASSLEETAASMEQMTATVKHNAENASQADALATTVREQAQRGSDVLNSAVKAMHEIEEASNQIADINRVIDELAFQTNLLALNAAVEAARAGEQGRGFAVVATEVRQLAQRSAKAAAEIKTLIDASVSKINTGSNLVSRSGDMLNEINQGVERVVHIVGEIAVASREQSSGIEQVNAAVNLMDTAIQQNASLVQEASHASQTVRQHADLLVEKMAFFHTQNREKSVSGAAMHTALEYKEA</sequence>
<feature type="coiled-coil region" evidence="7">
    <location>
        <begin position="341"/>
        <end position="368"/>
    </location>
</feature>
<dbReference type="CDD" id="cd06225">
    <property type="entry name" value="HAMP"/>
    <property type="match status" value="1"/>
</dbReference>
<keyword evidence="9" id="KW-0472">Membrane</keyword>
<evidence type="ECO:0000259" key="11">
    <source>
        <dbReference type="PROSITE" id="PS50885"/>
    </source>
</evidence>
<evidence type="ECO:0000256" key="1">
    <source>
        <dbReference type="ARBA" id="ARBA00004429"/>
    </source>
</evidence>
<feature type="compositionally biased region" description="Polar residues" evidence="8">
    <location>
        <begin position="291"/>
        <end position="300"/>
    </location>
</feature>
<evidence type="ECO:0000256" key="9">
    <source>
        <dbReference type="SAM" id="Phobius"/>
    </source>
</evidence>
<dbReference type="GO" id="GO:0005886">
    <property type="term" value="C:plasma membrane"/>
    <property type="evidence" value="ECO:0007669"/>
    <property type="project" value="UniProtKB-SubCell"/>
</dbReference>
<dbReference type="OrthoDB" id="6052907at2"/>
<keyword evidence="13" id="KW-1185">Reference proteome</keyword>
<reference evidence="13" key="1">
    <citation type="submission" date="2016-05" db="EMBL/GenBank/DDBJ databases">
        <authorList>
            <person name="Behera P."/>
            <person name="Vaishampayan P."/>
            <person name="Singh N."/>
            <person name="Raina V."/>
            <person name="Suar M."/>
            <person name="Pattnaik A."/>
            <person name="Rastogi G."/>
        </authorList>
    </citation>
    <scope>NUCLEOTIDE SEQUENCE [LARGE SCALE GENOMIC DNA]</scope>
    <source>
        <strain evidence="13">MP23</strain>
    </source>
</reference>
<proteinExistence type="inferred from homology"/>
<dbReference type="Pfam" id="PF12729">
    <property type="entry name" value="4HB_MCP_1"/>
    <property type="match status" value="1"/>
</dbReference>
<dbReference type="InterPro" id="IPR024478">
    <property type="entry name" value="HlyB_4HB_MCP"/>
</dbReference>
<dbReference type="Gene3D" id="1.10.287.950">
    <property type="entry name" value="Methyl-accepting chemotaxis protein"/>
    <property type="match status" value="1"/>
</dbReference>